<proteinExistence type="predicted"/>
<dbReference type="SUPFAM" id="SSF56796">
    <property type="entry name" value="Dehydroquinate synthase-like"/>
    <property type="match status" value="1"/>
</dbReference>
<dbReference type="EMBL" id="VSSQ01069123">
    <property type="protein sequence ID" value="MPN21197.1"/>
    <property type="molecule type" value="Genomic_DNA"/>
</dbReference>
<dbReference type="GO" id="GO:0050492">
    <property type="term" value="F:glycerol-1-phosphate dehydrogenase [NAD(P)+] activity"/>
    <property type="evidence" value="ECO:0007669"/>
    <property type="project" value="UniProtKB-EC"/>
</dbReference>
<keyword evidence="1" id="KW-0560">Oxidoreductase</keyword>
<dbReference type="EC" id="1.1.1.261" evidence="1"/>
<dbReference type="AlphaFoldDB" id="A0A645G2U8"/>
<protein>
    <submittedName>
        <fullName evidence="1">Glycerol-1-phosphate dehydrogenase [NAD(P)+]</fullName>
        <ecNumber evidence="1">1.1.1.261</ecNumber>
    </submittedName>
</protein>
<dbReference type="Gene3D" id="1.20.1090.10">
    <property type="entry name" value="Dehydroquinate synthase-like - alpha domain"/>
    <property type="match status" value="1"/>
</dbReference>
<gene>
    <name evidence="1" type="primary">egsA_6</name>
    <name evidence="1" type="ORF">SDC9_168576</name>
</gene>
<accession>A0A645G2U8</accession>
<organism evidence="1">
    <name type="scientific">bioreactor metagenome</name>
    <dbReference type="NCBI Taxonomy" id="1076179"/>
    <lineage>
        <taxon>unclassified sequences</taxon>
        <taxon>metagenomes</taxon>
        <taxon>ecological metagenomes</taxon>
    </lineage>
</organism>
<comment type="caution">
    <text evidence="1">The sequence shown here is derived from an EMBL/GenBank/DDBJ whole genome shotgun (WGS) entry which is preliminary data.</text>
</comment>
<sequence>MEALILSGVAMFLSHSTRPASGSEHHIAHFLEMQYARRGFKPMFHGTKVGIACGMVADVYSRMSRIEAITTKPHVLESEILQPMFGELYSELLKENTPDPVAAVDPQFLVDNWGKIREILSRVPSGDEVRSLLRSAGGPPDWRSAGIPEDLARFAIRYGYYARFRITLMRLLGIIDLSGMEDEIYEC</sequence>
<reference evidence="1" key="1">
    <citation type="submission" date="2019-08" db="EMBL/GenBank/DDBJ databases">
        <authorList>
            <person name="Kucharzyk K."/>
            <person name="Murdoch R.W."/>
            <person name="Higgins S."/>
            <person name="Loffler F."/>
        </authorList>
    </citation>
    <scope>NUCLEOTIDE SEQUENCE</scope>
</reference>
<evidence type="ECO:0000313" key="1">
    <source>
        <dbReference type="EMBL" id="MPN21197.1"/>
    </source>
</evidence>
<name>A0A645G2U8_9ZZZZ</name>